<dbReference type="Gene3D" id="3.30.200.20">
    <property type="entry name" value="Phosphorylase Kinase, domain 1"/>
    <property type="match status" value="1"/>
</dbReference>
<dbReference type="EMBL" id="CP029479">
    <property type="protein sequence ID" value="AWM77476.1"/>
    <property type="molecule type" value="Genomic_DNA"/>
</dbReference>
<gene>
    <name evidence="3" type="ORF">HYN04_06685</name>
</gene>
<dbReference type="PANTHER" id="PTHR21310">
    <property type="entry name" value="AMINOGLYCOSIDE PHOSPHOTRANSFERASE-RELATED-RELATED"/>
    <property type="match status" value="1"/>
</dbReference>
<dbReference type="OrthoDB" id="3806873at2"/>
<feature type="compositionally biased region" description="Pro residues" evidence="1">
    <location>
        <begin position="254"/>
        <end position="265"/>
    </location>
</feature>
<evidence type="ECO:0000313" key="4">
    <source>
        <dbReference type="Proteomes" id="UP000247763"/>
    </source>
</evidence>
<proteinExistence type="predicted"/>
<accession>A0A2Z3HTH1</accession>
<name>A0A2Z3HTH1_9CAUL</name>
<protein>
    <submittedName>
        <fullName evidence="3">Phosphotransferase family protein</fullName>
    </submittedName>
</protein>
<dbReference type="GO" id="GO:0016740">
    <property type="term" value="F:transferase activity"/>
    <property type="evidence" value="ECO:0007669"/>
    <property type="project" value="UniProtKB-KW"/>
</dbReference>
<dbReference type="KEGG" id="phb:HYN04_06685"/>
<dbReference type="AlphaFoldDB" id="A0A2Z3HTH1"/>
<keyword evidence="3" id="KW-0808">Transferase</keyword>
<dbReference type="PANTHER" id="PTHR21310:SF40">
    <property type="entry name" value="AMINOGLYCOSIDE PHOSPHOTRANSFERASE DOMAIN-CONTAINING PROTEIN-RELATED"/>
    <property type="match status" value="1"/>
</dbReference>
<dbReference type="SUPFAM" id="SSF56112">
    <property type="entry name" value="Protein kinase-like (PK-like)"/>
    <property type="match status" value="1"/>
</dbReference>
<evidence type="ECO:0000313" key="3">
    <source>
        <dbReference type="EMBL" id="AWM77476.1"/>
    </source>
</evidence>
<dbReference type="Proteomes" id="UP000247763">
    <property type="component" value="Chromosome"/>
</dbReference>
<feature type="domain" description="Aminoglycoside phosphotransferase" evidence="2">
    <location>
        <begin position="34"/>
        <end position="271"/>
    </location>
</feature>
<dbReference type="InterPro" id="IPR011009">
    <property type="entry name" value="Kinase-like_dom_sf"/>
</dbReference>
<reference evidence="4" key="1">
    <citation type="submission" date="2018-05" db="EMBL/GenBank/DDBJ databases">
        <title>Genome sequencing of Phenylobacterium sp. HYN0004.</title>
        <authorList>
            <person name="Yi H."/>
            <person name="Baek C."/>
        </authorList>
    </citation>
    <scope>NUCLEOTIDE SEQUENCE [LARGE SCALE GENOMIC DNA]</scope>
    <source>
        <strain evidence="4">HYN0004</strain>
    </source>
</reference>
<dbReference type="InterPro" id="IPR002575">
    <property type="entry name" value="Aminoglycoside_PTrfase"/>
</dbReference>
<dbReference type="RefSeq" id="WP_110450043.1">
    <property type="nucleotide sequence ID" value="NZ_CP029479.1"/>
</dbReference>
<dbReference type="Pfam" id="PF01636">
    <property type="entry name" value="APH"/>
    <property type="match status" value="1"/>
</dbReference>
<dbReference type="InterPro" id="IPR051678">
    <property type="entry name" value="AGP_Transferase"/>
</dbReference>
<evidence type="ECO:0000256" key="1">
    <source>
        <dbReference type="SAM" id="MobiDB-lite"/>
    </source>
</evidence>
<feature type="region of interest" description="Disordered" evidence="1">
    <location>
        <begin position="252"/>
        <end position="275"/>
    </location>
</feature>
<dbReference type="CDD" id="cd05154">
    <property type="entry name" value="ACAD10_11_N-like"/>
    <property type="match status" value="1"/>
</dbReference>
<sequence>MTDAAADAIPGYDRPAVEAWLAKTCPELAGPFDWVRLPGGHSNLTWRLTDSRGRQAVIRRPPLGELLPKAHDMGREFRVLSALKDTPVPTPRPLAYCEDPSVTGAHFYVMDFLDGHPLYTVDDVREWAPEAKRRDLAFAFIDALAQLHALEPAAVGLGDLGKPEGYVERQINAWGRSWAASVAPAGFDDPRAHKVEAFLRARLPGQVPARIVHGDFGIHNILVGRSGGLLAVIDWEIATLGDPLADLAYALNPWPDPSDPEPPAETAPHAQPGFPTRSELAERYARATGADLSGLNYYVAFNRWKSACIVHGVYARYMEGKKSTEGVDTEGLKMSVLRSLELAARAAAAD</sequence>
<evidence type="ECO:0000259" key="2">
    <source>
        <dbReference type="Pfam" id="PF01636"/>
    </source>
</evidence>
<keyword evidence="4" id="KW-1185">Reference proteome</keyword>
<dbReference type="InterPro" id="IPR041726">
    <property type="entry name" value="ACAD10_11_N"/>
</dbReference>
<dbReference type="Gene3D" id="3.90.1200.10">
    <property type="match status" value="1"/>
</dbReference>
<organism evidence="3 4">
    <name type="scientific">Phenylobacterium parvum</name>
    <dbReference type="NCBI Taxonomy" id="2201350"/>
    <lineage>
        <taxon>Bacteria</taxon>
        <taxon>Pseudomonadati</taxon>
        <taxon>Pseudomonadota</taxon>
        <taxon>Alphaproteobacteria</taxon>
        <taxon>Caulobacterales</taxon>
        <taxon>Caulobacteraceae</taxon>
        <taxon>Phenylobacterium</taxon>
    </lineage>
</organism>